<protein>
    <submittedName>
        <fullName evidence="9">Anti-sigma factor N-terminus</fullName>
    </submittedName>
</protein>
<organism evidence="9 10">
    <name type="scientific">Paramaledivibacter caminithermalis (strain DSM 15212 / CIP 107654 / DViRD3)</name>
    <name type="common">Clostridium caminithermale</name>
    <dbReference type="NCBI Taxonomy" id="1121301"/>
    <lineage>
        <taxon>Bacteria</taxon>
        <taxon>Bacillati</taxon>
        <taxon>Bacillota</taxon>
        <taxon>Clostridia</taxon>
        <taxon>Peptostreptococcales</taxon>
        <taxon>Caminicellaceae</taxon>
        <taxon>Paramaledivibacter</taxon>
    </lineage>
</organism>
<keyword evidence="2" id="KW-1003">Cell membrane</keyword>
<keyword evidence="3 7" id="KW-0812">Transmembrane</keyword>
<feature type="compositionally biased region" description="Low complexity" evidence="6">
    <location>
        <begin position="302"/>
        <end position="316"/>
    </location>
</feature>
<sequence length="384" mass="44317">MVYQGLVIEVKKNYIIVLTDDTNYIKLKKKGNIDIGKKIMFIDEDIVKGSNKLSKPLIGLAAIIILAIITIIGNLGIDFMGNFQAYAVVSLDINPSLEFEIDKKYIVKRVNYMNKDGKELINDDMIGMKIEDVVIASIKAALDKDYLNGQNNAVLISDVVMDDNPQHSALIEDKIFKKISEDKELNEIEIIYIEADEEDLEKAKENKVSVGKYKAYKIISDNKANIKIHDVKVSDIAKEKNELIKRKKNIHEEEINKEKDSIKNNNGKSDQKHREKKSLNKNNEKVKKILKENDMKEKPNKNSKVNKSNKINNIKYNNKKDIKDKKDKIIINNNENHNRNKPQNYIEKDDEDNNHKKNNDKKSKPQNNKQDKEKNKNKKEDKGK</sequence>
<feature type="region of interest" description="Disordered" evidence="6">
    <location>
        <begin position="255"/>
        <end position="384"/>
    </location>
</feature>
<dbReference type="InterPro" id="IPR055431">
    <property type="entry name" value="RsgI_M"/>
</dbReference>
<evidence type="ECO:0000256" key="5">
    <source>
        <dbReference type="ARBA" id="ARBA00023136"/>
    </source>
</evidence>
<evidence type="ECO:0000256" key="1">
    <source>
        <dbReference type="ARBA" id="ARBA00004162"/>
    </source>
</evidence>
<dbReference type="InterPro" id="IPR024449">
    <property type="entry name" value="Anti-sigma_RsgI_N"/>
</dbReference>
<feature type="compositionally biased region" description="Basic and acidic residues" evidence="6">
    <location>
        <begin position="353"/>
        <end position="384"/>
    </location>
</feature>
<evidence type="ECO:0000259" key="8">
    <source>
        <dbReference type="PROSITE" id="PS51849"/>
    </source>
</evidence>
<keyword evidence="4 7" id="KW-1133">Transmembrane helix</keyword>
<feature type="domain" description="RsgI N-terminal anti-sigma" evidence="8">
    <location>
        <begin position="3"/>
        <end position="50"/>
    </location>
</feature>
<comment type="subcellular location">
    <subcellularLocation>
        <location evidence="1">Cell membrane</location>
        <topology evidence="1">Single-pass membrane protein</topology>
    </subcellularLocation>
</comment>
<evidence type="ECO:0000313" key="9">
    <source>
        <dbReference type="EMBL" id="SHJ73773.1"/>
    </source>
</evidence>
<keyword evidence="5 7" id="KW-0472">Membrane</keyword>
<evidence type="ECO:0000256" key="3">
    <source>
        <dbReference type="ARBA" id="ARBA00022692"/>
    </source>
</evidence>
<reference evidence="9 10" key="1">
    <citation type="submission" date="2016-11" db="EMBL/GenBank/DDBJ databases">
        <authorList>
            <person name="Jaros S."/>
            <person name="Januszkiewicz K."/>
            <person name="Wedrychowicz H."/>
        </authorList>
    </citation>
    <scope>NUCLEOTIDE SEQUENCE [LARGE SCALE GENOMIC DNA]</scope>
    <source>
        <strain evidence="9 10">DSM 15212</strain>
    </source>
</reference>
<dbReference type="OrthoDB" id="9800626at2"/>
<feature type="compositionally biased region" description="Basic and acidic residues" evidence="6">
    <location>
        <begin position="318"/>
        <end position="329"/>
    </location>
</feature>
<evidence type="ECO:0000256" key="2">
    <source>
        <dbReference type="ARBA" id="ARBA00022475"/>
    </source>
</evidence>
<feature type="transmembrane region" description="Helical" evidence="7">
    <location>
        <begin position="57"/>
        <end position="77"/>
    </location>
</feature>
<evidence type="ECO:0000256" key="4">
    <source>
        <dbReference type="ARBA" id="ARBA00022989"/>
    </source>
</evidence>
<keyword evidence="10" id="KW-1185">Reference proteome</keyword>
<gene>
    <name evidence="9" type="ORF">SAMN02745912_00913</name>
</gene>
<dbReference type="GO" id="GO:0005886">
    <property type="term" value="C:plasma membrane"/>
    <property type="evidence" value="ECO:0007669"/>
    <property type="project" value="UniProtKB-SubCell"/>
</dbReference>
<dbReference type="Pfam" id="PF12791">
    <property type="entry name" value="RsgI_N"/>
    <property type="match status" value="1"/>
</dbReference>
<evidence type="ECO:0000313" key="10">
    <source>
        <dbReference type="Proteomes" id="UP000184465"/>
    </source>
</evidence>
<accession>A0A1M6LRG6</accession>
<dbReference type="Proteomes" id="UP000184465">
    <property type="component" value="Unassembled WGS sequence"/>
</dbReference>
<dbReference type="RefSeq" id="WP_084111692.1">
    <property type="nucleotide sequence ID" value="NZ_FRAG01000007.1"/>
</dbReference>
<evidence type="ECO:0000256" key="7">
    <source>
        <dbReference type="SAM" id="Phobius"/>
    </source>
</evidence>
<evidence type="ECO:0000256" key="6">
    <source>
        <dbReference type="SAM" id="MobiDB-lite"/>
    </source>
</evidence>
<dbReference type="AlphaFoldDB" id="A0A1M6LRG6"/>
<proteinExistence type="predicted"/>
<dbReference type="PROSITE" id="PS51849">
    <property type="entry name" value="RSGI_N"/>
    <property type="match status" value="1"/>
</dbReference>
<dbReference type="STRING" id="1121301.SAMN02745912_00913"/>
<name>A0A1M6LRG6_PARC5</name>
<feature type="compositionally biased region" description="Basic and acidic residues" evidence="6">
    <location>
        <begin position="282"/>
        <end position="300"/>
    </location>
</feature>
<dbReference type="Pfam" id="PF23750">
    <property type="entry name" value="RsgI_M"/>
    <property type="match status" value="1"/>
</dbReference>
<dbReference type="EMBL" id="FRAG01000007">
    <property type="protein sequence ID" value="SHJ73773.1"/>
    <property type="molecule type" value="Genomic_DNA"/>
</dbReference>